<dbReference type="InterPro" id="IPR006076">
    <property type="entry name" value="FAD-dep_OxRdtase"/>
</dbReference>
<comment type="caution">
    <text evidence="3">The sequence shown here is derived from an EMBL/GenBank/DDBJ whole genome shotgun (WGS) entry which is preliminary data.</text>
</comment>
<feature type="domain" description="FAD dependent oxidoreductase" evidence="2">
    <location>
        <begin position="31"/>
        <end position="387"/>
    </location>
</feature>
<dbReference type="EMBL" id="JAMXQS010000005">
    <property type="protein sequence ID" value="MCO6050365.1"/>
    <property type="molecule type" value="Genomic_DNA"/>
</dbReference>
<dbReference type="PANTHER" id="PTHR13847">
    <property type="entry name" value="SARCOSINE DEHYDROGENASE-RELATED"/>
    <property type="match status" value="1"/>
</dbReference>
<dbReference type="Gene3D" id="3.50.50.60">
    <property type="entry name" value="FAD/NAD(P)-binding domain"/>
    <property type="match status" value="1"/>
</dbReference>
<evidence type="ECO:0000313" key="4">
    <source>
        <dbReference type="Proteomes" id="UP001205906"/>
    </source>
</evidence>
<dbReference type="Pfam" id="PF01266">
    <property type="entry name" value="DAO"/>
    <property type="match status" value="1"/>
</dbReference>
<sequence length="430" mass="45946">MLNDPRSHGLWERTAPAAPATVALSGDVTADVVVVGAGFTGLSTALHLAERGVRATVLEAAEIGFGGSGRNVGLVNAGLWVMPDELPNVLGATHGERLLSMLGDAPRVVFELIEKHGIQCEATRTGTLHLGVGAKGAAELAERARQWQARGADVELLDRASTQRKVGAAHYTSALLDRRAGTIQPLAYVRGLATAATAAGATVHTGSPVTGYERSGENWRVTTPKGSVRARWIVVATNAYTSADKGAPWPAIREEIVHLPYFQMATVPLSDNLRGSILPERQGCWDTKDVLSSFRFDRQGRLVFGSVGALRGSGAAIHKRWVRRSLKRLFPQLAGVALESEWHGKIGMTTDAVPRFHRLADRVVSFSGYNGRGIGPGTVFGKALAQLIAGEIGEDDMPLAITEPKAQSFRSVREAYYEVGAQVAHLSSRI</sequence>
<gene>
    <name evidence="3" type="ORF">NGM99_11275</name>
</gene>
<name>A0ABT1C6B1_9HYPH</name>
<reference evidence="3 4" key="1">
    <citation type="submission" date="2022-06" db="EMBL/GenBank/DDBJ databases">
        <title>Mesorhizobium sp. strain RP14 Genome sequencing and assembly.</title>
        <authorList>
            <person name="Kim I."/>
        </authorList>
    </citation>
    <scope>NUCLEOTIDE SEQUENCE [LARGE SCALE GENOMIC DNA]</scope>
    <source>
        <strain evidence="4">RP14(2022)</strain>
    </source>
</reference>
<evidence type="ECO:0000256" key="1">
    <source>
        <dbReference type="ARBA" id="ARBA00023002"/>
    </source>
</evidence>
<keyword evidence="1" id="KW-0560">Oxidoreductase</keyword>
<dbReference type="RefSeq" id="WP_252818945.1">
    <property type="nucleotide sequence ID" value="NZ_JAMXQS010000005.1"/>
</dbReference>
<accession>A0ABT1C6B1</accession>
<dbReference type="Gene3D" id="3.30.9.10">
    <property type="entry name" value="D-Amino Acid Oxidase, subunit A, domain 2"/>
    <property type="match status" value="1"/>
</dbReference>
<dbReference type="SUPFAM" id="SSF51905">
    <property type="entry name" value="FAD/NAD(P)-binding domain"/>
    <property type="match status" value="1"/>
</dbReference>
<organism evidence="3 4">
    <name type="scientific">Mesorhizobium liriopis</name>
    <dbReference type="NCBI Taxonomy" id="2953882"/>
    <lineage>
        <taxon>Bacteria</taxon>
        <taxon>Pseudomonadati</taxon>
        <taxon>Pseudomonadota</taxon>
        <taxon>Alphaproteobacteria</taxon>
        <taxon>Hyphomicrobiales</taxon>
        <taxon>Phyllobacteriaceae</taxon>
        <taxon>Mesorhizobium</taxon>
    </lineage>
</organism>
<proteinExistence type="predicted"/>
<protein>
    <submittedName>
        <fullName evidence="3">FAD-binding oxidoreductase</fullName>
    </submittedName>
</protein>
<dbReference type="PANTHER" id="PTHR13847:SF281">
    <property type="entry name" value="FAD DEPENDENT OXIDOREDUCTASE DOMAIN-CONTAINING PROTEIN"/>
    <property type="match status" value="1"/>
</dbReference>
<evidence type="ECO:0000313" key="3">
    <source>
        <dbReference type="EMBL" id="MCO6050365.1"/>
    </source>
</evidence>
<keyword evidence="4" id="KW-1185">Reference proteome</keyword>
<dbReference type="InterPro" id="IPR036188">
    <property type="entry name" value="FAD/NAD-bd_sf"/>
</dbReference>
<dbReference type="Proteomes" id="UP001205906">
    <property type="component" value="Unassembled WGS sequence"/>
</dbReference>
<evidence type="ECO:0000259" key="2">
    <source>
        <dbReference type="Pfam" id="PF01266"/>
    </source>
</evidence>